<dbReference type="Proteomes" id="UP000256988">
    <property type="component" value="Unassembled WGS sequence"/>
</dbReference>
<gene>
    <name evidence="1" type="ORF">DFO60_4848</name>
</gene>
<dbReference type="RefSeq" id="WP_181902087.1">
    <property type="nucleotide sequence ID" value="NZ_QRDL01000011.1"/>
</dbReference>
<reference evidence="1 2" key="1">
    <citation type="submission" date="2018-07" db="EMBL/GenBank/DDBJ databases">
        <title>Genome sequencing of rice bacterial endophytes.</title>
        <authorList>
            <person name="Venturi V."/>
        </authorList>
    </citation>
    <scope>NUCLEOTIDE SEQUENCE [LARGE SCALE GENOMIC DNA]</scope>
    <source>
        <strain evidence="1 2">AG1002</strain>
    </source>
</reference>
<comment type="caution">
    <text evidence="1">The sequence shown here is derived from an EMBL/GenBank/DDBJ whole genome shotgun (WGS) entry which is preliminary data.</text>
</comment>
<dbReference type="EMBL" id="QRDL01000011">
    <property type="protein sequence ID" value="REC98894.1"/>
    <property type="molecule type" value="Genomic_DNA"/>
</dbReference>
<sequence>MSQAAHAQNRLIVPKRDKTVVFRPRPTLGDHETQVKNAFATSFERYEKAYEELAKI</sequence>
<protein>
    <submittedName>
        <fullName evidence="1">Uncharacterized protein</fullName>
    </submittedName>
</protein>
<evidence type="ECO:0000313" key="1">
    <source>
        <dbReference type="EMBL" id="REC98894.1"/>
    </source>
</evidence>
<dbReference type="AlphaFoldDB" id="A0A3D9E909"/>
<name>A0A3D9E909_ECTOL</name>
<organism evidence="1 2">
    <name type="scientific">Ectopseudomonas oleovorans</name>
    <name type="common">Pseudomonas oleovorans</name>
    <dbReference type="NCBI Taxonomy" id="301"/>
    <lineage>
        <taxon>Bacteria</taxon>
        <taxon>Pseudomonadati</taxon>
        <taxon>Pseudomonadota</taxon>
        <taxon>Gammaproteobacteria</taxon>
        <taxon>Pseudomonadales</taxon>
        <taxon>Pseudomonadaceae</taxon>
        <taxon>Ectopseudomonas</taxon>
    </lineage>
</organism>
<evidence type="ECO:0000313" key="2">
    <source>
        <dbReference type="Proteomes" id="UP000256988"/>
    </source>
</evidence>
<accession>A0A3D9E909</accession>
<proteinExistence type="predicted"/>